<evidence type="ECO:0000313" key="3">
    <source>
        <dbReference type="Proteomes" id="UP001176521"/>
    </source>
</evidence>
<evidence type="ECO:0000256" key="1">
    <source>
        <dbReference type="SAM" id="MobiDB-lite"/>
    </source>
</evidence>
<dbReference type="AlphaFoldDB" id="A0AAN6G8Y5"/>
<organism evidence="2 3">
    <name type="scientific">Tilletia horrida</name>
    <dbReference type="NCBI Taxonomy" id="155126"/>
    <lineage>
        <taxon>Eukaryota</taxon>
        <taxon>Fungi</taxon>
        <taxon>Dikarya</taxon>
        <taxon>Basidiomycota</taxon>
        <taxon>Ustilaginomycotina</taxon>
        <taxon>Exobasidiomycetes</taxon>
        <taxon>Tilletiales</taxon>
        <taxon>Tilletiaceae</taxon>
        <taxon>Tilletia</taxon>
    </lineage>
</organism>
<protein>
    <submittedName>
        <fullName evidence="2">Uncharacterized protein</fullName>
    </submittedName>
</protein>
<reference evidence="2" key="1">
    <citation type="journal article" date="2023" name="PhytoFront">
        <title>Draft Genome Resources of Seven Strains of Tilletia horrida, Causal Agent of Kernel Smut of Rice.</title>
        <authorList>
            <person name="Khanal S."/>
            <person name="Antony Babu S."/>
            <person name="Zhou X.G."/>
        </authorList>
    </citation>
    <scope>NUCLEOTIDE SEQUENCE</scope>
    <source>
        <strain evidence="2">TX3</strain>
    </source>
</reference>
<feature type="region of interest" description="Disordered" evidence="1">
    <location>
        <begin position="1"/>
        <end position="30"/>
    </location>
</feature>
<dbReference type="EMBL" id="JAPDMQ010000807">
    <property type="protein sequence ID" value="KAK0520348.1"/>
    <property type="molecule type" value="Genomic_DNA"/>
</dbReference>
<feature type="compositionally biased region" description="Polar residues" evidence="1">
    <location>
        <begin position="13"/>
        <end position="29"/>
    </location>
</feature>
<sequence length="199" mass="20760">MPDRAKAPGSDPVPSSTAKATPSDSSRQNAPIRHAFTSSRLAYLQASFSVVALLGPHSPAGKRDAEVPSALAVWEAVQRAAVPLHGATGGSVPFDVVDVRLVEEGGPVVMRVQVLFRIAREHVDILSTTLLAADSNLWAQSLFPSLASSSSSAGSPILVRCTVQGASAHLERYLSDSNAWMASLLASTSTPAPVALPNR</sequence>
<proteinExistence type="predicted"/>
<dbReference type="Proteomes" id="UP001176521">
    <property type="component" value="Unassembled WGS sequence"/>
</dbReference>
<accession>A0AAN6G8Y5</accession>
<gene>
    <name evidence="2" type="ORF">OC842_007130</name>
</gene>
<keyword evidence="3" id="KW-1185">Reference proteome</keyword>
<evidence type="ECO:0000313" key="2">
    <source>
        <dbReference type="EMBL" id="KAK0520348.1"/>
    </source>
</evidence>
<name>A0AAN6G8Y5_9BASI</name>
<comment type="caution">
    <text evidence="2">The sequence shown here is derived from an EMBL/GenBank/DDBJ whole genome shotgun (WGS) entry which is preliminary data.</text>
</comment>